<keyword evidence="7" id="KW-0812">Transmembrane</keyword>
<dbReference type="PROSITE" id="PS00070">
    <property type="entry name" value="ALDEHYDE_DEHYDR_CYS"/>
    <property type="match status" value="1"/>
</dbReference>
<dbReference type="SUPFAM" id="SSF53720">
    <property type="entry name" value="ALDH-like"/>
    <property type="match status" value="1"/>
</dbReference>
<keyword evidence="2 6" id="KW-0560">Oxidoreductase</keyword>
<dbReference type="PANTHER" id="PTHR11699">
    <property type="entry name" value="ALDEHYDE DEHYDROGENASE-RELATED"/>
    <property type="match status" value="1"/>
</dbReference>
<comment type="similarity">
    <text evidence="1 6">Belongs to the aldehyde dehydrogenase family.</text>
</comment>
<dbReference type="CDD" id="cd07098">
    <property type="entry name" value="ALDH_F15-22"/>
    <property type="match status" value="1"/>
</dbReference>
<dbReference type="Gene3D" id="3.40.309.10">
    <property type="entry name" value="Aldehyde Dehydrogenase, Chain A, domain 2"/>
    <property type="match status" value="1"/>
</dbReference>
<dbReference type="STRING" id="1745343.A0A2J6QMS2"/>
<dbReference type="Pfam" id="PF00171">
    <property type="entry name" value="Aldedh"/>
    <property type="match status" value="1"/>
</dbReference>
<evidence type="ECO:0000256" key="6">
    <source>
        <dbReference type="RuleBase" id="RU003345"/>
    </source>
</evidence>
<dbReference type="EC" id="1.2.1.3" evidence="3"/>
<dbReference type="FunFam" id="3.40.309.10:FF:000024">
    <property type="entry name" value="Betaine aldehyde dehydrogenase"/>
    <property type="match status" value="1"/>
</dbReference>
<feature type="transmembrane region" description="Helical" evidence="7">
    <location>
        <begin position="22"/>
        <end position="42"/>
    </location>
</feature>
<accession>A0A2J6QMS2</accession>
<protein>
    <recommendedName>
        <fullName evidence="3">aldehyde dehydrogenase (NAD(+))</fullName>
        <ecNumber evidence="3">1.2.1.3</ecNumber>
    </recommendedName>
</protein>
<gene>
    <name evidence="9" type="ORF">NA56DRAFT_615308</name>
</gene>
<evidence type="ECO:0000313" key="10">
    <source>
        <dbReference type="Proteomes" id="UP000235672"/>
    </source>
</evidence>
<proteinExistence type="inferred from homology"/>
<dbReference type="InterPro" id="IPR016160">
    <property type="entry name" value="Ald_DH_CS_CYS"/>
</dbReference>
<dbReference type="FunFam" id="3.40.605.10:FF:000014">
    <property type="entry name" value="aldehyde dehydrogenase 22A1"/>
    <property type="match status" value="1"/>
</dbReference>
<reference evidence="9 10" key="1">
    <citation type="submission" date="2016-05" db="EMBL/GenBank/DDBJ databases">
        <title>A degradative enzymes factory behind the ericoid mycorrhizal symbiosis.</title>
        <authorList>
            <consortium name="DOE Joint Genome Institute"/>
            <person name="Martino E."/>
            <person name="Morin E."/>
            <person name="Grelet G."/>
            <person name="Kuo A."/>
            <person name="Kohler A."/>
            <person name="Daghino S."/>
            <person name="Barry K."/>
            <person name="Choi C."/>
            <person name="Cichocki N."/>
            <person name="Clum A."/>
            <person name="Copeland A."/>
            <person name="Hainaut M."/>
            <person name="Haridas S."/>
            <person name="Labutti K."/>
            <person name="Lindquist E."/>
            <person name="Lipzen A."/>
            <person name="Khouja H.-R."/>
            <person name="Murat C."/>
            <person name="Ohm R."/>
            <person name="Olson A."/>
            <person name="Spatafora J."/>
            <person name="Veneault-Fourrey C."/>
            <person name="Henrissat B."/>
            <person name="Grigoriev I."/>
            <person name="Martin F."/>
            <person name="Perotto S."/>
        </authorList>
    </citation>
    <scope>NUCLEOTIDE SEQUENCE [LARGE SCALE GENOMIC DNA]</scope>
    <source>
        <strain evidence="9 10">UAMH 7357</strain>
    </source>
</reference>
<evidence type="ECO:0000256" key="3">
    <source>
        <dbReference type="ARBA" id="ARBA00024226"/>
    </source>
</evidence>
<name>A0A2J6QMS2_9HELO</name>
<dbReference type="GO" id="GO:0004029">
    <property type="term" value="F:aldehyde dehydrogenase (NAD+) activity"/>
    <property type="evidence" value="ECO:0007669"/>
    <property type="project" value="UniProtKB-EC"/>
</dbReference>
<dbReference type="InterPro" id="IPR016163">
    <property type="entry name" value="Ald_DH_C"/>
</dbReference>
<evidence type="ECO:0000313" key="9">
    <source>
        <dbReference type="EMBL" id="PMD27539.1"/>
    </source>
</evidence>
<dbReference type="Gene3D" id="3.40.605.10">
    <property type="entry name" value="Aldehyde Dehydrogenase, Chain A, domain 1"/>
    <property type="match status" value="1"/>
</dbReference>
<dbReference type="InterPro" id="IPR015590">
    <property type="entry name" value="Aldehyde_DH_dom"/>
</dbReference>
<dbReference type="InterPro" id="IPR029510">
    <property type="entry name" value="Ald_DH_CS_GLU"/>
</dbReference>
<evidence type="ECO:0000256" key="2">
    <source>
        <dbReference type="ARBA" id="ARBA00023002"/>
    </source>
</evidence>
<organism evidence="9 10">
    <name type="scientific">Hyaloscypha hepaticicola</name>
    <dbReference type="NCBI Taxonomy" id="2082293"/>
    <lineage>
        <taxon>Eukaryota</taxon>
        <taxon>Fungi</taxon>
        <taxon>Dikarya</taxon>
        <taxon>Ascomycota</taxon>
        <taxon>Pezizomycotina</taxon>
        <taxon>Leotiomycetes</taxon>
        <taxon>Helotiales</taxon>
        <taxon>Hyaloscyphaceae</taxon>
        <taxon>Hyaloscypha</taxon>
    </lineage>
</organism>
<evidence type="ECO:0000256" key="1">
    <source>
        <dbReference type="ARBA" id="ARBA00009986"/>
    </source>
</evidence>
<keyword evidence="7" id="KW-0472">Membrane</keyword>
<feature type="domain" description="Aldehyde dehydrogenase" evidence="8">
    <location>
        <begin position="84"/>
        <end position="554"/>
    </location>
</feature>
<dbReference type="Proteomes" id="UP000235672">
    <property type="component" value="Unassembled WGS sequence"/>
</dbReference>
<dbReference type="AlphaFoldDB" id="A0A2J6QMS2"/>
<dbReference type="InterPro" id="IPR016161">
    <property type="entry name" value="Ald_DH/histidinol_DH"/>
</dbReference>
<dbReference type="EMBL" id="KZ613465">
    <property type="protein sequence ID" value="PMD27539.1"/>
    <property type="molecule type" value="Genomic_DNA"/>
</dbReference>
<evidence type="ECO:0000259" key="8">
    <source>
        <dbReference type="Pfam" id="PF00171"/>
    </source>
</evidence>
<sequence length="612" mass="66889">MPLLEEGGGHIRILDDMSEREFTLFLIVGSVGGVLFVFWWMFTVSKWFQAWEDETVIRYVIDVPKPAGDGTALENPSIKAPGSTAIQCYAPATGEFLGFVNPATPEGIDRAIEKAQSAQERWARTTFSQRRQVLRCLQNFIIENQDDICRICCLDSGKTMIDAELGEILVTVEKLRWTILHGEKALTPSRRPTNLLMAYKKNVVRYEPLGVVAALVSWNYPFHNLVGPIISAIFAGNGIVVKVSENTAWSAAYFSLIVKGALHVCGQNSNLVQVVSTWPSTANYLTSHPKISHITFIGSQPVAKLVAASAAKSLTPVLAELGGKDAALVLDSSHKDIPRIVEILLRGTFQAAGQNCIGIERIIATPKVYDRLILELQPRIKAIRVGSVLDTSKDEQVDMGAMISDSSFDRLEKLIQSAVDDGARLLVGGKRLNHPKYHSGHYFQPTLLVDVTPEMAIANEECFGPICVLMRAKNTQDACKIANSAPFGLGASVFGTRGTENEACITHLKSGMVSINDFASYYAVQLPFGGQRGSGYGRFAGEEGLRGLSNIKAVCDDKWGWAGIKTAIPKQIRYPIAETEKGFQFTKAVVELGYGTGIKGRFSGLRNIMKNS</sequence>
<comment type="catalytic activity">
    <reaction evidence="4">
        <text>an aldehyde + NAD(+) + H2O = a carboxylate + NADH + 2 H(+)</text>
        <dbReference type="Rhea" id="RHEA:16185"/>
        <dbReference type="ChEBI" id="CHEBI:15377"/>
        <dbReference type="ChEBI" id="CHEBI:15378"/>
        <dbReference type="ChEBI" id="CHEBI:17478"/>
        <dbReference type="ChEBI" id="CHEBI:29067"/>
        <dbReference type="ChEBI" id="CHEBI:57540"/>
        <dbReference type="ChEBI" id="CHEBI:57945"/>
        <dbReference type="EC" id="1.2.1.3"/>
    </reaction>
</comment>
<dbReference type="PROSITE" id="PS00687">
    <property type="entry name" value="ALDEHYDE_DEHYDR_GLU"/>
    <property type="match status" value="1"/>
</dbReference>
<evidence type="ECO:0000256" key="7">
    <source>
        <dbReference type="SAM" id="Phobius"/>
    </source>
</evidence>
<keyword evidence="10" id="KW-1185">Reference proteome</keyword>
<dbReference type="InterPro" id="IPR016162">
    <property type="entry name" value="Ald_DH_N"/>
</dbReference>
<dbReference type="OrthoDB" id="310895at2759"/>
<evidence type="ECO:0000256" key="5">
    <source>
        <dbReference type="PROSITE-ProRule" id="PRU10007"/>
    </source>
</evidence>
<feature type="active site" evidence="5">
    <location>
        <position position="320"/>
    </location>
</feature>
<evidence type="ECO:0000256" key="4">
    <source>
        <dbReference type="ARBA" id="ARBA00049194"/>
    </source>
</evidence>
<keyword evidence="7" id="KW-1133">Transmembrane helix</keyword>